<dbReference type="AlphaFoldDB" id="A0A0L0SWL3"/>
<evidence type="ECO:0000313" key="3">
    <source>
        <dbReference type="Proteomes" id="UP000054350"/>
    </source>
</evidence>
<evidence type="ECO:0000256" key="1">
    <source>
        <dbReference type="SAM" id="MobiDB-lite"/>
    </source>
</evidence>
<feature type="compositionally biased region" description="Low complexity" evidence="1">
    <location>
        <begin position="1"/>
        <end position="11"/>
    </location>
</feature>
<dbReference type="VEuPathDB" id="FungiDB:AMAG_11373"/>
<protein>
    <submittedName>
        <fullName evidence="2">Uncharacterized protein</fullName>
    </submittedName>
</protein>
<dbReference type="EMBL" id="GG745351">
    <property type="protein sequence ID" value="KNE66897.1"/>
    <property type="molecule type" value="Genomic_DNA"/>
</dbReference>
<feature type="region of interest" description="Disordered" evidence="1">
    <location>
        <begin position="1"/>
        <end position="33"/>
    </location>
</feature>
<evidence type="ECO:0000313" key="2">
    <source>
        <dbReference type="EMBL" id="KNE66897.1"/>
    </source>
</evidence>
<gene>
    <name evidence="2" type="ORF">AMAG_11373</name>
</gene>
<name>A0A0L0SWL3_ALLM3</name>
<reference evidence="3" key="2">
    <citation type="submission" date="2009-11" db="EMBL/GenBank/DDBJ databases">
        <title>The Genome Sequence of Allomyces macrogynus strain ATCC 38327.</title>
        <authorList>
            <consortium name="The Broad Institute Genome Sequencing Platform"/>
            <person name="Russ C."/>
            <person name="Cuomo C."/>
            <person name="Shea T."/>
            <person name="Young S.K."/>
            <person name="Zeng Q."/>
            <person name="Koehrsen M."/>
            <person name="Haas B."/>
            <person name="Borodovsky M."/>
            <person name="Guigo R."/>
            <person name="Alvarado L."/>
            <person name="Berlin A."/>
            <person name="Borenstein D."/>
            <person name="Chen Z."/>
            <person name="Engels R."/>
            <person name="Freedman E."/>
            <person name="Gellesch M."/>
            <person name="Goldberg J."/>
            <person name="Griggs A."/>
            <person name="Gujja S."/>
            <person name="Heiman D."/>
            <person name="Hepburn T."/>
            <person name="Howarth C."/>
            <person name="Jen D."/>
            <person name="Larson L."/>
            <person name="Lewis B."/>
            <person name="Mehta T."/>
            <person name="Park D."/>
            <person name="Pearson M."/>
            <person name="Roberts A."/>
            <person name="Saif S."/>
            <person name="Shenoy N."/>
            <person name="Sisk P."/>
            <person name="Stolte C."/>
            <person name="Sykes S."/>
            <person name="Walk T."/>
            <person name="White J."/>
            <person name="Yandava C."/>
            <person name="Burger G."/>
            <person name="Gray M.W."/>
            <person name="Holland P.W.H."/>
            <person name="King N."/>
            <person name="Lang F.B.F."/>
            <person name="Roger A.J."/>
            <person name="Ruiz-Trillo I."/>
            <person name="Lander E."/>
            <person name="Nusbaum C."/>
        </authorList>
    </citation>
    <scope>NUCLEOTIDE SEQUENCE [LARGE SCALE GENOMIC DNA]</scope>
    <source>
        <strain evidence="3">ATCC 38327</strain>
    </source>
</reference>
<keyword evidence="3" id="KW-1185">Reference proteome</keyword>
<proteinExistence type="predicted"/>
<dbReference type="OrthoDB" id="21499at2759"/>
<organism evidence="2 3">
    <name type="scientific">Allomyces macrogynus (strain ATCC 38327)</name>
    <name type="common">Allomyces javanicus var. macrogynus</name>
    <dbReference type="NCBI Taxonomy" id="578462"/>
    <lineage>
        <taxon>Eukaryota</taxon>
        <taxon>Fungi</taxon>
        <taxon>Fungi incertae sedis</taxon>
        <taxon>Blastocladiomycota</taxon>
        <taxon>Blastocladiomycetes</taxon>
        <taxon>Blastocladiales</taxon>
        <taxon>Blastocladiaceae</taxon>
        <taxon>Allomyces</taxon>
    </lineage>
</organism>
<sequence>MTVPGASGCDSDGSDDGTNDGTDSDMSLANNVLDNEDAGSELEGFFASDAEDADVEGASAAAIPLAFRNLSEMDWFMLFIRFLIRVVVAPKVANALRRNREHPLTEGLYKVLEQIQSREQVMQSTVWSAELKEALETYLQAKETSDPIMTAAIMLGIGVEDEDDEDGSIVEEFRRFERMLEDADDTLSNRVGALKRTCRGGGAERWGR</sequence>
<reference evidence="2 3" key="1">
    <citation type="submission" date="2009-11" db="EMBL/GenBank/DDBJ databases">
        <title>Annotation of Allomyces macrogynus ATCC 38327.</title>
        <authorList>
            <consortium name="The Broad Institute Genome Sequencing Platform"/>
            <person name="Russ C."/>
            <person name="Cuomo C."/>
            <person name="Burger G."/>
            <person name="Gray M.W."/>
            <person name="Holland P.W.H."/>
            <person name="King N."/>
            <person name="Lang F.B.F."/>
            <person name="Roger A.J."/>
            <person name="Ruiz-Trillo I."/>
            <person name="Young S.K."/>
            <person name="Zeng Q."/>
            <person name="Gargeya S."/>
            <person name="Fitzgerald M."/>
            <person name="Haas B."/>
            <person name="Abouelleil A."/>
            <person name="Alvarado L."/>
            <person name="Arachchi H.M."/>
            <person name="Berlin A."/>
            <person name="Chapman S.B."/>
            <person name="Gearin G."/>
            <person name="Goldberg J."/>
            <person name="Griggs A."/>
            <person name="Gujja S."/>
            <person name="Hansen M."/>
            <person name="Heiman D."/>
            <person name="Howarth C."/>
            <person name="Larimer J."/>
            <person name="Lui A."/>
            <person name="MacDonald P.J.P."/>
            <person name="McCowen C."/>
            <person name="Montmayeur A."/>
            <person name="Murphy C."/>
            <person name="Neiman D."/>
            <person name="Pearson M."/>
            <person name="Priest M."/>
            <person name="Roberts A."/>
            <person name="Saif S."/>
            <person name="Shea T."/>
            <person name="Sisk P."/>
            <person name="Stolte C."/>
            <person name="Sykes S."/>
            <person name="Wortman J."/>
            <person name="Nusbaum C."/>
            <person name="Birren B."/>
        </authorList>
    </citation>
    <scope>NUCLEOTIDE SEQUENCE [LARGE SCALE GENOMIC DNA]</scope>
    <source>
        <strain evidence="2 3">ATCC 38327</strain>
    </source>
</reference>
<dbReference type="Proteomes" id="UP000054350">
    <property type="component" value="Unassembled WGS sequence"/>
</dbReference>
<accession>A0A0L0SWL3</accession>